<evidence type="ECO:0000313" key="1">
    <source>
        <dbReference type="EMBL" id="WOJ98646.1"/>
    </source>
</evidence>
<accession>A0ABZ0IHX9</accession>
<dbReference type="RefSeq" id="WP_407330005.1">
    <property type="nucleotide sequence ID" value="NZ_CP136865.1"/>
</dbReference>
<evidence type="ECO:0000313" key="2">
    <source>
        <dbReference type="Proteomes" id="UP001626549"/>
    </source>
</evidence>
<gene>
    <name evidence="1" type="ORF">R0137_10360</name>
</gene>
<dbReference type="EMBL" id="CP136865">
    <property type="protein sequence ID" value="WOJ98646.1"/>
    <property type="molecule type" value="Genomic_DNA"/>
</dbReference>
<dbReference type="Proteomes" id="UP001626549">
    <property type="component" value="Chromosome"/>
</dbReference>
<keyword evidence="2" id="KW-1185">Reference proteome</keyword>
<sequence>MQTGDELPKSIHTMFLRGACYMYITAEHLREQVIKPTLEYLGEWSTEAERELLAAALRKTEVGLFSRREPGLGLFNITSNQHRDLWDRYLAFRPDIASRVRGLASQRAFLTNPDSELQTNLSYCTAIAWLLFQRASKQTDWHDASMPVATQPAVAAHA</sequence>
<name>A0ABZ0IHX9_9GAMM</name>
<organism evidence="1 2">
    <name type="scientific">Congregibacter brevis</name>
    <dbReference type="NCBI Taxonomy" id="3081201"/>
    <lineage>
        <taxon>Bacteria</taxon>
        <taxon>Pseudomonadati</taxon>
        <taxon>Pseudomonadota</taxon>
        <taxon>Gammaproteobacteria</taxon>
        <taxon>Cellvibrionales</taxon>
        <taxon>Halieaceae</taxon>
        <taxon>Congregibacter</taxon>
    </lineage>
</organism>
<protein>
    <submittedName>
        <fullName evidence="1">Uncharacterized protein</fullName>
    </submittedName>
</protein>
<proteinExistence type="predicted"/>
<reference evidence="1 2" key="1">
    <citation type="submission" date="2023-10" db="EMBL/GenBank/DDBJ databases">
        <title>Two novel species belonging to the OM43/NOR5 clade.</title>
        <authorList>
            <person name="Park M."/>
        </authorList>
    </citation>
    <scope>NUCLEOTIDE SEQUENCE [LARGE SCALE GENOMIC DNA]</scope>
    <source>
        <strain evidence="1 2">IMCC45268</strain>
    </source>
</reference>